<dbReference type="InterPro" id="IPR002731">
    <property type="entry name" value="ATPase_BadF"/>
</dbReference>
<evidence type="ECO:0000259" key="5">
    <source>
        <dbReference type="Pfam" id="PF01869"/>
    </source>
</evidence>
<accession>A0A1B7LDQ3</accession>
<evidence type="ECO:0000313" key="6">
    <source>
        <dbReference type="EMBL" id="OAT81227.1"/>
    </source>
</evidence>
<dbReference type="EMBL" id="LYVF01000165">
    <property type="protein sequence ID" value="OAT81227.1"/>
    <property type="molecule type" value="Genomic_DNA"/>
</dbReference>
<dbReference type="GO" id="GO:0046872">
    <property type="term" value="F:metal ion binding"/>
    <property type="evidence" value="ECO:0007669"/>
    <property type="project" value="UniProtKB-KW"/>
</dbReference>
<dbReference type="InterPro" id="IPR051805">
    <property type="entry name" value="Dehydratase_Activator_Redct"/>
</dbReference>
<keyword evidence="3" id="KW-0408">Iron</keyword>
<comment type="caution">
    <text evidence="6">The sequence shown here is derived from an EMBL/GenBank/DDBJ whole genome shotgun (WGS) entry which is preliminary data.</text>
</comment>
<keyword evidence="2" id="KW-0479">Metal-binding</keyword>
<sequence length="285" mass="30807">MFFAGLDVGSTMTKIVIRKDSGDYLSIIKPTGAEHRRFVDKVMTEALYKAKLSFEQIDYIVATGYGRVNVPFADTQLSEITCHMKGVNWLYPSVRTIIDIGGQDSKGIKVKNGKTNSFVMNDKCAAGTGRFLEVMAELLGMKLEEIGEMALRSGNPVAISKMCTVFARQEVLLRLSDGAALEDILAGLHQALAARIFSMVSKIGIEREVVLTGGGAKNAGLVKFLEERLGFSVQKPDEPLLTGALGASLAAQEIAQKAVADGAMPKQKNHTLTPASFFEEMPSVN</sequence>
<dbReference type="CDD" id="cd24036">
    <property type="entry name" value="ASKHA_NBD_BcrAD_BadFG_HgdC_HadI"/>
    <property type="match status" value="1"/>
</dbReference>
<evidence type="ECO:0000313" key="7">
    <source>
        <dbReference type="Proteomes" id="UP000078532"/>
    </source>
</evidence>
<dbReference type="OrthoDB" id="9778513at2"/>
<protein>
    <submittedName>
        <fullName evidence="6">2-hydroxyglutaryl-CoA dehydratase</fullName>
    </submittedName>
</protein>
<dbReference type="PANTHER" id="PTHR32329:SF2">
    <property type="entry name" value="BIFUNCTIONAL PROTEIN [INCLUDES 2-HYDROXYACYL-COA DEHYDRATASE (N-TER) AND ITS ACTIVATOR DOMAIN (C_TERM)"/>
    <property type="match status" value="1"/>
</dbReference>
<dbReference type="SUPFAM" id="SSF53067">
    <property type="entry name" value="Actin-like ATPase domain"/>
    <property type="match status" value="1"/>
</dbReference>
<evidence type="ECO:0000256" key="1">
    <source>
        <dbReference type="ARBA" id="ARBA00001966"/>
    </source>
</evidence>
<dbReference type="InterPro" id="IPR008275">
    <property type="entry name" value="CoA_E_activase_dom"/>
</dbReference>
<feature type="domain" description="ATPase BadF/BadG/BcrA/BcrD type" evidence="5">
    <location>
        <begin position="5"/>
        <end position="251"/>
    </location>
</feature>
<evidence type="ECO:0000256" key="2">
    <source>
        <dbReference type="ARBA" id="ARBA00022723"/>
    </source>
</evidence>
<dbReference type="Proteomes" id="UP000078532">
    <property type="component" value="Unassembled WGS sequence"/>
</dbReference>
<dbReference type="RefSeq" id="WP_066668721.1">
    <property type="nucleotide sequence ID" value="NZ_LYVF01000165.1"/>
</dbReference>
<dbReference type="STRING" id="1838280.A6M21_00030"/>
<comment type="cofactor">
    <cofactor evidence="1">
        <name>[4Fe-4S] cluster</name>
        <dbReference type="ChEBI" id="CHEBI:49883"/>
    </cofactor>
</comment>
<dbReference type="Gene3D" id="3.30.420.40">
    <property type="match status" value="2"/>
</dbReference>
<dbReference type="InterPro" id="IPR043129">
    <property type="entry name" value="ATPase_NBD"/>
</dbReference>
<evidence type="ECO:0000256" key="3">
    <source>
        <dbReference type="ARBA" id="ARBA00023004"/>
    </source>
</evidence>
<dbReference type="AlphaFoldDB" id="A0A1B7LDQ3"/>
<reference evidence="6 7" key="1">
    <citation type="submission" date="2016-04" db="EMBL/GenBank/DDBJ databases">
        <authorList>
            <person name="Evans L.H."/>
            <person name="Alamgir A."/>
            <person name="Owens N."/>
            <person name="Weber N.D."/>
            <person name="Virtaneva K."/>
            <person name="Barbian K."/>
            <person name="Babar A."/>
            <person name="Rosenke K."/>
        </authorList>
    </citation>
    <scope>NUCLEOTIDE SEQUENCE [LARGE SCALE GENOMIC DNA]</scope>
    <source>
        <strain evidence="6 7">LMa1</strain>
    </source>
</reference>
<proteinExistence type="predicted"/>
<dbReference type="PANTHER" id="PTHR32329">
    <property type="entry name" value="BIFUNCTIONAL PROTEIN [INCLUDES 2-HYDROXYACYL-COA DEHYDRATASE (N-TER) AND ITS ACTIVATOR DOMAIN (C_TERM)-RELATED"/>
    <property type="match status" value="1"/>
</dbReference>
<organism evidence="6 7">
    <name type="scientific">Desulfotomaculum copahuensis</name>
    <dbReference type="NCBI Taxonomy" id="1838280"/>
    <lineage>
        <taxon>Bacteria</taxon>
        <taxon>Bacillati</taxon>
        <taxon>Bacillota</taxon>
        <taxon>Clostridia</taxon>
        <taxon>Eubacteriales</taxon>
        <taxon>Desulfotomaculaceae</taxon>
        <taxon>Desulfotomaculum</taxon>
    </lineage>
</organism>
<dbReference type="NCBIfam" id="TIGR00241">
    <property type="entry name" value="CoA_E_activ"/>
    <property type="match status" value="1"/>
</dbReference>
<keyword evidence="7" id="KW-1185">Reference proteome</keyword>
<gene>
    <name evidence="6" type="ORF">A6M21_00030</name>
</gene>
<keyword evidence="4" id="KW-0411">Iron-sulfur</keyword>
<evidence type="ECO:0000256" key="4">
    <source>
        <dbReference type="ARBA" id="ARBA00023014"/>
    </source>
</evidence>
<dbReference type="GO" id="GO:0051536">
    <property type="term" value="F:iron-sulfur cluster binding"/>
    <property type="evidence" value="ECO:0007669"/>
    <property type="project" value="UniProtKB-KW"/>
</dbReference>
<name>A0A1B7LDQ3_9FIRM</name>
<dbReference type="Pfam" id="PF01869">
    <property type="entry name" value="BcrAD_BadFG"/>
    <property type="match status" value="1"/>
</dbReference>